<dbReference type="EMBL" id="MLAK01000681">
    <property type="protein sequence ID" value="OHT07980.1"/>
    <property type="molecule type" value="Genomic_DNA"/>
</dbReference>
<organism evidence="3 4">
    <name type="scientific">Tritrichomonas foetus</name>
    <dbReference type="NCBI Taxonomy" id="1144522"/>
    <lineage>
        <taxon>Eukaryota</taxon>
        <taxon>Metamonada</taxon>
        <taxon>Parabasalia</taxon>
        <taxon>Tritrichomonadida</taxon>
        <taxon>Tritrichomonadidae</taxon>
        <taxon>Tritrichomonas</taxon>
    </lineage>
</organism>
<evidence type="ECO:0000313" key="3">
    <source>
        <dbReference type="EMBL" id="OHT07980.1"/>
    </source>
</evidence>
<dbReference type="RefSeq" id="XP_068361116.1">
    <property type="nucleotide sequence ID" value="XM_068503298.1"/>
</dbReference>
<comment type="caution">
    <text evidence="3">The sequence shown here is derived from an EMBL/GenBank/DDBJ whole genome shotgun (WGS) entry which is preliminary data.</text>
</comment>
<dbReference type="InterPro" id="IPR035423">
    <property type="entry name" value="M60-like_N"/>
</dbReference>
<evidence type="ECO:0000259" key="2">
    <source>
        <dbReference type="PROSITE" id="PS51723"/>
    </source>
</evidence>
<feature type="compositionally biased region" description="Polar residues" evidence="1">
    <location>
        <begin position="66"/>
        <end position="77"/>
    </location>
</feature>
<dbReference type="PROSITE" id="PS51723">
    <property type="entry name" value="PEPTIDASE_M60"/>
    <property type="match status" value="1"/>
</dbReference>
<dbReference type="VEuPathDB" id="TrichDB:TRFO_23682"/>
<dbReference type="Gene3D" id="2.60.120.1250">
    <property type="entry name" value="Peptidase M60, enhancin-like domain 1"/>
    <property type="match status" value="1"/>
</dbReference>
<dbReference type="InterPro" id="IPR051244">
    <property type="entry name" value="TCAF"/>
</dbReference>
<evidence type="ECO:0000256" key="1">
    <source>
        <dbReference type="SAM" id="MobiDB-lite"/>
    </source>
</evidence>
<dbReference type="GeneID" id="94838002"/>
<gene>
    <name evidence="3" type="ORF">TRFO_23682</name>
</gene>
<name>A0A1J4KE35_9EUKA</name>
<sequence length="767" mass="85950">MSYSEENDQPQLNFILNIKRKNNHKKSISIFSAMGCGMSTAAKVAQSQKQRAAHAAAANASRHNSPINTPRNDNLPTNPAELEIQRARSDFQKIMAHVSWIPKPANMAPVVCFSNSAFPLVVSHLCLEEGDTTNVILPAMGGSHLGPGRIILIGQIQLLVQCSSAATEASLFLENLIRWSSSSAAQTRVLLLGLPSHIVPFIQKNLSGFGLRVLTENDSKHINKVHVIICLSNCEFQNELEVFLSRGGSLIVCAQENNPEGEFPMNNLTKRAGIAFPQCPLFIGPLNSPTMKTNPSFTEISRYTLNAFNEKYQKVMTEDPINLNELDSVITSLRYHVQCMEQDENTILSEIYETTAGFLIAQNYITENGFCPDLIQNIAAVLMVEIQSKLPGNFFVGKDFSYPFPGKPEVIESETVTIHVSTQPEGWFSTGYYLPPAVACQVTVADPPDGITIQVGAHSECLTSKPSPWNRWPQITHYFPIEDMNTEISSPFGGLIYVDSTSKKVLEFDIKMTNVMPYPYWPKNWESTTDSNVSYCEIETNFVTFTVLTESMRKVPDIQKFADKIDSLIKPIYDFIGYKKKRNLRVVFDTDLPEEGPLCGYPIVLHNDSFDDIILDEKPTSELFSLLMFFSVLSLPDNGLDADKESSIAHLMACISFITVYPDISPMEYSTVMLPPLFNKIWNIYLRYKNEFPLALKRAREEYLLDKKGSVDMWSVFVQELSLKCNETFKDLIEKPKPQQHSSGGMVMSMSSQSLQGYVLSDEDDNL</sequence>
<dbReference type="PANTHER" id="PTHR15730:SF5">
    <property type="entry name" value="SI:CH211-210B2.2-RELATED"/>
    <property type="match status" value="1"/>
</dbReference>
<reference evidence="3" key="1">
    <citation type="submission" date="2016-10" db="EMBL/GenBank/DDBJ databases">
        <authorList>
            <person name="Benchimol M."/>
            <person name="Almeida L.G."/>
            <person name="Vasconcelos A.T."/>
            <person name="Perreira-Neves A."/>
            <person name="Rosa I.A."/>
            <person name="Tasca T."/>
            <person name="Bogo M.R."/>
            <person name="de Souza W."/>
        </authorList>
    </citation>
    <scope>NUCLEOTIDE SEQUENCE [LARGE SCALE GENOMIC DNA]</scope>
    <source>
        <strain evidence="3">K</strain>
    </source>
</reference>
<dbReference type="OrthoDB" id="10260387at2759"/>
<feature type="domain" description="Peptidase M60" evidence="2">
    <location>
        <begin position="425"/>
        <end position="725"/>
    </location>
</feature>
<dbReference type="InterPro" id="IPR031161">
    <property type="entry name" value="Peptidase_M60_dom"/>
</dbReference>
<dbReference type="PANTHER" id="PTHR15730">
    <property type="entry name" value="EXPERIMENTAL AUTOIMMUNE PROSTATITIS ANTIGEN 2-RELATED"/>
    <property type="match status" value="1"/>
</dbReference>
<accession>A0A1J4KE35</accession>
<keyword evidence="4" id="KW-1185">Reference proteome</keyword>
<dbReference type="Proteomes" id="UP000179807">
    <property type="component" value="Unassembled WGS sequence"/>
</dbReference>
<protein>
    <recommendedName>
        <fullName evidence="2">Peptidase M60 domain-containing protein</fullName>
    </recommendedName>
</protein>
<proteinExistence type="predicted"/>
<feature type="region of interest" description="Disordered" evidence="1">
    <location>
        <begin position="50"/>
        <end position="78"/>
    </location>
</feature>
<dbReference type="SMART" id="SM01276">
    <property type="entry name" value="M60-like"/>
    <property type="match status" value="1"/>
</dbReference>
<evidence type="ECO:0000313" key="4">
    <source>
        <dbReference type="Proteomes" id="UP000179807"/>
    </source>
</evidence>
<feature type="compositionally biased region" description="Low complexity" evidence="1">
    <location>
        <begin position="53"/>
        <end position="65"/>
    </location>
</feature>
<dbReference type="AlphaFoldDB" id="A0A1J4KE35"/>
<dbReference type="Pfam" id="PF17291">
    <property type="entry name" value="M60-like_N"/>
    <property type="match status" value="1"/>
</dbReference>